<protein>
    <submittedName>
        <fullName evidence="1">Uncharacterized protein</fullName>
    </submittedName>
</protein>
<dbReference type="AlphaFoldDB" id="A0A917QMU7"/>
<organism evidence="1 2">
    <name type="scientific">Nocardia camponoti</name>
    <dbReference type="NCBI Taxonomy" id="1616106"/>
    <lineage>
        <taxon>Bacteria</taxon>
        <taxon>Bacillati</taxon>
        <taxon>Actinomycetota</taxon>
        <taxon>Actinomycetes</taxon>
        <taxon>Mycobacteriales</taxon>
        <taxon>Nocardiaceae</taxon>
        <taxon>Nocardia</taxon>
    </lineage>
</organism>
<name>A0A917QMU7_9NOCA</name>
<sequence length="110" mass="11844">MTELPTEFSAQSRSGSIVVRTTEQGVPVGISVAAAELRQDPAALAAEVLRLCQHSARRAGLARRNQLADAGFAPEVLSRIGLPTEAEVAATEIVEEQEYETEPQSWLRSV</sequence>
<reference evidence="1" key="2">
    <citation type="submission" date="2020-09" db="EMBL/GenBank/DDBJ databases">
        <authorList>
            <person name="Sun Q."/>
            <person name="Zhou Y."/>
        </authorList>
    </citation>
    <scope>NUCLEOTIDE SEQUENCE</scope>
    <source>
        <strain evidence="1">CGMCC 4.7278</strain>
    </source>
</reference>
<comment type="caution">
    <text evidence="1">The sequence shown here is derived from an EMBL/GenBank/DDBJ whole genome shotgun (WGS) entry which is preliminary data.</text>
</comment>
<evidence type="ECO:0000313" key="1">
    <source>
        <dbReference type="EMBL" id="GGK57552.1"/>
    </source>
</evidence>
<gene>
    <name evidence="1" type="ORF">GCM10011591_32120</name>
</gene>
<dbReference type="Proteomes" id="UP000612956">
    <property type="component" value="Unassembled WGS sequence"/>
</dbReference>
<dbReference type="EMBL" id="BMMW01000003">
    <property type="protein sequence ID" value="GGK57552.1"/>
    <property type="molecule type" value="Genomic_DNA"/>
</dbReference>
<keyword evidence="2" id="KW-1185">Reference proteome</keyword>
<reference evidence="1" key="1">
    <citation type="journal article" date="2014" name="Int. J. Syst. Evol. Microbiol.">
        <title>Complete genome sequence of Corynebacterium casei LMG S-19264T (=DSM 44701T), isolated from a smear-ripened cheese.</title>
        <authorList>
            <consortium name="US DOE Joint Genome Institute (JGI-PGF)"/>
            <person name="Walter F."/>
            <person name="Albersmeier A."/>
            <person name="Kalinowski J."/>
            <person name="Ruckert C."/>
        </authorList>
    </citation>
    <scope>NUCLEOTIDE SEQUENCE</scope>
    <source>
        <strain evidence="1">CGMCC 4.7278</strain>
    </source>
</reference>
<evidence type="ECO:0000313" key="2">
    <source>
        <dbReference type="Proteomes" id="UP000612956"/>
    </source>
</evidence>
<proteinExistence type="predicted"/>
<dbReference type="RefSeq" id="WP_188829819.1">
    <property type="nucleotide sequence ID" value="NZ_BMMW01000003.1"/>
</dbReference>
<accession>A0A917QMU7</accession>